<dbReference type="EMBL" id="LNQE01001242">
    <property type="protein sequence ID" value="KUG19956.1"/>
    <property type="molecule type" value="Genomic_DNA"/>
</dbReference>
<gene>
    <name evidence="8" type="ORF">ASZ90_010320</name>
</gene>
<comment type="subcellular location">
    <subcellularLocation>
        <location evidence="1">Cell membrane</location>
        <topology evidence="1">Single-pass membrane protein</topology>
    </subcellularLocation>
</comment>
<accession>A0A0W8FGI0</accession>
<evidence type="ECO:0000313" key="8">
    <source>
        <dbReference type="EMBL" id="KUG19956.1"/>
    </source>
</evidence>
<evidence type="ECO:0000256" key="5">
    <source>
        <dbReference type="ARBA" id="ARBA00023136"/>
    </source>
</evidence>
<dbReference type="PANTHER" id="PTHR33885:SF3">
    <property type="entry name" value="PHAGE SHOCK PROTEIN C"/>
    <property type="match status" value="1"/>
</dbReference>
<evidence type="ECO:0000256" key="4">
    <source>
        <dbReference type="ARBA" id="ARBA00022989"/>
    </source>
</evidence>
<sequence>MKKTLYRSKRDRIIAGVCGGLGDYLDVDPNVIRLLWVVITVFSGGFPGVILYIVAWVLIPEEGSTVDVEYTVKEETTGQD</sequence>
<dbReference type="AlphaFoldDB" id="A0A0W8FGI0"/>
<keyword evidence="2" id="KW-1003">Cell membrane</keyword>
<proteinExistence type="predicted"/>
<feature type="domain" description="Phage shock protein PspC N-terminal" evidence="7">
    <location>
        <begin position="3"/>
        <end position="62"/>
    </location>
</feature>
<comment type="caution">
    <text evidence="8">The sequence shown here is derived from an EMBL/GenBank/DDBJ whole genome shotgun (WGS) entry which is preliminary data.</text>
</comment>
<evidence type="ECO:0000256" key="2">
    <source>
        <dbReference type="ARBA" id="ARBA00022475"/>
    </source>
</evidence>
<evidence type="ECO:0000256" key="6">
    <source>
        <dbReference type="SAM" id="Phobius"/>
    </source>
</evidence>
<reference evidence="8" key="1">
    <citation type="journal article" date="2015" name="Proc. Natl. Acad. Sci. U.S.A.">
        <title>Networks of energetic and metabolic interactions define dynamics in microbial communities.</title>
        <authorList>
            <person name="Embree M."/>
            <person name="Liu J.K."/>
            <person name="Al-Bassam M.M."/>
            <person name="Zengler K."/>
        </authorList>
    </citation>
    <scope>NUCLEOTIDE SEQUENCE</scope>
</reference>
<dbReference type="InterPro" id="IPR007168">
    <property type="entry name" value="Phageshock_PspC_N"/>
</dbReference>
<evidence type="ECO:0000256" key="3">
    <source>
        <dbReference type="ARBA" id="ARBA00022692"/>
    </source>
</evidence>
<keyword evidence="5 6" id="KW-0472">Membrane</keyword>
<dbReference type="GO" id="GO:0005886">
    <property type="term" value="C:plasma membrane"/>
    <property type="evidence" value="ECO:0007669"/>
    <property type="project" value="UniProtKB-SubCell"/>
</dbReference>
<dbReference type="Pfam" id="PF04024">
    <property type="entry name" value="PspC"/>
    <property type="match status" value="1"/>
</dbReference>
<protein>
    <submittedName>
        <fullName evidence="8">Pspc domain protein</fullName>
    </submittedName>
</protein>
<feature type="transmembrane region" description="Helical" evidence="6">
    <location>
        <begin position="34"/>
        <end position="59"/>
    </location>
</feature>
<keyword evidence="3 6" id="KW-0812">Transmembrane</keyword>
<evidence type="ECO:0000259" key="7">
    <source>
        <dbReference type="Pfam" id="PF04024"/>
    </source>
</evidence>
<dbReference type="InterPro" id="IPR052027">
    <property type="entry name" value="PspC"/>
</dbReference>
<organism evidence="8">
    <name type="scientific">hydrocarbon metagenome</name>
    <dbReference type="NCBI Taxonomy" id="938273"/>
    <lineage>
        <taxon>unclassified sequences</taxon>
        <taxon>metagenomes</taxon>
        <taxon>ecological metagenomes</taxon>
    </lineage>
</organism>
<dbReference type="PANTHER" id="PTHR33885">
    <property type="entry name" value="PHAGE SHOCK PROTEIN C"/>
    <property type="match status" value="1"/>
</dbReference>
<evidence type="ECO:0000256" key="1">
    <source>
        <dbReference type="ARBA" id="ARBA00004162"/>
    </source>
</evidence>
<keyword evidence="4 6" id="KW-1133">Transmembrane helix</keyword>
<name>A0A0W8FGI0_9ZZZZ</name>